<accession>A0ABR0EHH9</accession>
<sequence length="119" mass="13404">MRLSILSLLSAFSAARFQEQTVFAPGQALAHVYNRGAQTDILHIYDMAVDPNPVEKDFPRSLNNLFRLMRAYVDMTISIGLLRQPTQRIDLCDKANGYVKLDCPIEKGLVDGRRSPSFC</sequence>
<name>A0ABR0EHH9_ZASCE</name>
<reference evidence="2 3" key="1">
    <citation type="journal article" date="2023" name="G3 (Bethesda)">
        <title>A chromosome-level genome assembly of Zasmidium syzygii isolated from banana leaves.</title>
        <authorList>
            <person name="van Westerhoven A.C."/>
            <person name="Mehrabi R."/>
            <person name="Talebi R."/>
            <person name="Steentjes M.B.F."/>
            <person name="Corcolon B."/>
            <person name="Chong P.A."/>
            <person name="Kema G.H.J."/>
            <person name="Seidl M.F."/>
        </authorList>
    </citation>
    <scope>NUCLEOTIDE SEQUENCE [LARGE SCALE GENOMIC DNA]</scope>
    <source>
        <strain evidence="2 3">P124</strain>
    </source>
</reference>
<evidence type="ECO:0000313" key="3">
    <source>
        <dbReference type="Proteomes" id="UP001305779"/>
    </source>
</evidence>
<proteinExistence type="predicted"/>
<protein>
    <submittedName>
        <fullName evidence="2">Uncharacterized protein</fullName>
    </submittedName>
</protein>
<keyword evidence="1" id="KW-0732">Signal</keyword>
<evidence type="ECO:0000256" key="1">
    <source>
        <dbReference type="SAM" id="SignalP"/>
    </source>
</evidence>
<feature type="chain" id="PRO_5046811355" evidence="1">
    <location>
        <begin position="16"/>
        <end position="119"/>
    </location>
</feature>
<comment type="caution">
    <text evidence="2">The sequence shown here is derived from an EMBL/GenBank/DDBJ whole genome shotgun (WGS) entry which is preliminary data.</text>
</comment>
<feature type="signal peptide" evidence="1">
    <location>
        <begin position="1"/>
        <end position="15"/>
    </location>
</feature>
<evidence type="ECO:0000313" key="2">
    <source>
        <dbReference type="EMBL" id="KAK4500725.1"/>
    </source>
</evidence>
<keyword evidence="3" id="KW-1185">Reference proteome</keyword>
<dbReference type="EMBL" id="JAXOVC010000006">
    <property type="protein sequence ID" value="KAK4500725.1"/>
    <property type="molecule type" value="Genomic_DNA"/>
</dbReference>
<organism evidence="2 3">
    <name type="scientific">Zasmidium cellare</name>
    <name type="common">Wine cellar mold</name>
    <name type="synonym">Racodium cellare</name>
    <dbReference type="NCBI Taxonomy" id="395010"/>
    <lineage>
        <taxon>Eukaryota</taxon>
        <taxon>Fungi</taxon>
        <taxon>Dikarya</taxon>
        <taxon>Ascomycota</taxon>
        <taxon>Pezizomycotina</taxon>
        <taxon>Dothideomycetes</taxon>
        <taxon>Dothideomycetidae</taxon>
        <taxon>Mycosphaerellales</taxon>
        <taxon>Mycosphaerellaceae</taxon>
        <taxon>Zasmidium</taxon>
    </lineage>
</organism>
<dbReference type="Proteomes" id="UP001305779">
    <property type="component" value="Unassembled WGS sequence"/>
</dbReference>
<gene>
    <name evidence="2" type="ORF">PRZ48_008915</name>
</gene>